<proteinExistence type="predicted"/>
<keyword evidence="1" id="KW-0812">Transmembrane</keyword>
<feature type="transmembrane region" description="Helical" evidence="1">
    <location>
        <begin position="91"/>
        <end position="114"/>
    </location>
</feature>
<protein>
    <submittedName>
        <fullName evidence="2">Uncharacterized protein</fullName>
    </submittedName>
</protein>
<evidence type="ECO:0000256" key="1">
    <source>
        <dbReference type="SAM" id="Phobius"/>
    </source>
</evidence>
<evidence type="ECO:0000313" key="3">
    <source>
        <dbReference type="Proteomes" id="UP000179001"/>
    </source>
</evidence>
<dbReference type="Proteomes" id="UP000179001">
    <property type="component" value="Unassembled WGS sequence"/>
</dbReference>
<name>A0A1F5T4T8_9BACT</name>
<reference evidence="2 3" key="1">
    <citation type="journal article" date="2016" name="Nat. Commun.">
        <title>Thousands of microbial genomes shed light on interconnected biogeochemical processes in an aquifer system.</title>
        <authorList>
            <person name="Anantharaman K."/>
            <person name="Brown C.T."/>
            <person name="Hug L.A."/>
            <person name="Sharon I."/>
            <person name="Castelle C.J."/>
            <person name="Probst A.J."/>
            <person name="Thomas B.C."/>
            <person name="Singh A."/>
            <person name="Wilkins M.J."/>
            <person name="Karaoz U."/>
            <person name="Brodie E.L."/>
            <person name="Williams K.H."/>
            <person name="Hubbard S.S."/>
            <person name="Banfield J.F."/>
        </authorList>
    </citation>
    <scope>NUCLEOTIDE SEQUENCE [LARGE SCALE GENOMIC DNA]</scope>
</reference>
<dbReference type="EMBL" id="MFGJ01000001">
    <property type="protein sequence ID" value="OGF33461.1"/>
    <property type="molecule type" value="Genomic_DNA"/>
</dbReference>
<organism evidence="2 3">
    <name type="scientific">Candidatus Falkowbacteria bacterium RIFOXYC2_FULL_36_12</name>
    <dbReference type="NCBI Taxonomy" id="1798002"/>
    <lineage>
        <taxon>Bacteria</taxon>
        <taxon>Candidatus Falkowiibacteriota</taxon>
    </lineage>
</organism>
<accession>A0A1F5T4T8</accession>
<sequence>MKNKILICLVLFGLVVGGQVLAFDVENTGLGKTAETAGYNLTKSDPIVIAGNVIQIFLGLLGLILMIILVYAGFMYMLAGDRSDQVTKAKAWITNSIIGIVIVAGAYAISTYVIEALISSV</sequence>
<keyword evidence="1" id="KW-1133">Transmembrane helix</keyword>
<dbReference type="InterPro" id="IPR043993">
    <property type="entry name" value="T4SS_pilin"/>
</dbReference>
<feature type="transmembrane region" description="Helical" evidence="1">
    <location>
        <begin position="46"/>
        <end position="79"/>
    </location>
</feature>
<keyword evidence="1" id="KW-0472">Membrane</keyword>
<dbReference type="AlphaFoldDB" id="A0A1F5T4T8"/>
<evidence type="ECO:0000313" key="2">
    <source>
        <dbReference type="EMBL" id="OGF33461.1"/>
    </source>
</evidence>
<comment type="caution">
    <text evidence="2">The sequence shown here is derived from an EMBL/GenBank/DDBJ whole genome shotgun (WGS) entry which is preliminary data.</text>
</comment>
<dbReference type="Pfam" id="PF18895">
    <property type="entry name" value="T4SS_pilin"/>
    <property type="match status" value="1"/>
</dbReference>
<dbReference type="STRING" id="1798002.A2478_02090"/>
<gene>
    <name evidence="2" type="ORF">A2478_02090</name>
</gene>